<dbReference type="EMBL" id="GBYX01474749">
    <property type="protein sequence ID" value="JAO06918.1"/>
    <property type="molecule type" value="Transcribed_RNA"/>
</dbReference>
<name>A0A0S7ENR2_9TELE</name>
<evidence type="ECO:0000313" key="2">
    <source>
        <dbReference type="EMBL" id="JAO06918.1"/>
    </source>
</evidence>
<feature type="region of interest" description="Disordered" evidence="1">
    <location>
        <begin position="1"/>
        <end position="25"/>
    </location>
</feature>
<dbReference type="AlphaFoldDB" id="A0A0S7ENR2"/>
<protein>
    <submittedName>
        <fullName evidence="2">PPUP7456</fullName>
    </submittedName>
</protein>
<organism evidence="2">
    <name type="scientific">Poeciliopsis prolifica</name>
    <name type="common">blackstripe livebearer</name>
    <dbReference type="NCBI Taxonomy" id="188132"/>
    <lineage>
        <taxon>Eukaryota</taxon>
        <taxon>Metazoa</taxon>
        <taxon>Chordata</taxon>
        <taxon>Craniata</taxon>
        <taxon>Vertebrata</taxon>
        <taxon>Euteleostomi</taxon>
        <taxon>Actinopterygii</taxon>
        <taxon>Neopterygii</taxon>
        <taxon>Teleostei</taxon>
        <taxon>Neoteleostei</taxon>
        <taxon>Acanthomorphata</taxon>
        <taxon>Ovalentaria</taxon>
        <taxon>Atherinomorphae</taxon>
        <taxon>Cyprinodontiformes</taxon>
        <taxon>Poeciliidae</taxon>
        <taxon>Poeciliinae</taxon>
        <taxon>Poeciliopsis</taxon>
    </lineage>
</organism>
<evidence type="ECO:0000256" key="1">
    <source>
        <dbReference type="SAM" id="MobiDB-lite"/>
    </source>
</evidence>
<gene>
    <name evidence="2" type="primary">PPUP7456</name>
</gene>
<feature type="non-terminal residue" evidence="2">
    <location>
        <position position="1"/>
    </location>
</feature>
<accession>A0A0S7ENR2</accession>
<sequence>PKPSSRLLGPAPHTEPDPGGPAEPELMQRYLDYLVLDSYHQNQEQRSLNSLDQNPTFLRGDAVDRNRLLLQDLLSLYLASPSAPPRHRGRRPPARPRCPTWTSLWTTARTTTPRILSSGSRTWTSCQDWTVRRHTGYCSLEFICSSSRPVVQPGVLTSVSCSFL</sequence>
<reference evidence="2" key="1">
    <citation type="submission" date="2014-12" db="EMBL/GenBank/DDBJ databases">
        <title>Parallel Evolution in Life History Adaptation Evident in the Tissue-Specific Poeciliopsis prolifica transcriptome.</title>
        <authorList>
            <person name="Jue N.K."/>
            <person name="Foley R.J."/>
            <person name="Obergfell C."/>
            <person name="Reznick D.N."/>
            <person name="O'Neill R.J."/>
            <person name="O'Neill M.J."/>
        </authorList>
    </citation>
    <scope>NUCLEOTIDE SEQUENCE</scope>
</reference>
<proteinExistence type="predicted"/>